<dbReference type="InParanoid" id="B9S7S6"/>
<name>B9S7S6_RICCO</name>
<feature type="transmembrane region" description="Helical" evidence="8">
    <location>
        <begin position="49"/>
        <end position="72"/>
    </location>
</feature>
<sequence length="163" mass="18513">MLSSSLAFNVQLASLLLYLPPYTSFLPVKQQEEELVPRNGRERKNEKKTLFQDLLFSQLSYLVIFIVLICVVEREKLKTDPLNFNVLNITLEVISAHGNVGYSTGYGCARARQVNPNITSCKDAWFGLVGKWSNFGKFIIIIVMFFGRLKKFSINAGKAWKLS</sequence>
<evidence type="ECO:0000256" key="5">
    <source>
        <dbReference type="ARBA" id="ARBA00022989"/>
    </source>
</evidence>
<keyword evidence="10" id="KW-1185">Reference proteome</keyword>
<comment type="subcellular location">
    <subcellularLocation>
        <location evidence="1">Membrane</location>
        <topology evidence="1">Multi-pass membrane protein</topology>
    </subcellularLocation>
</comment>
<dbReference type="GO" id="GO:0030001">
    <property type="term" value="P:metal ion transport"/>
    <property type="evidence" value="ECO:0007669"/>
    <property type="project" value="UniProtKB-ARBA"/>
</dbReference>
<evidence type="ECO:0000256" key="2">
    <source>
        <dbReference type="ARBA" id="ARBA00010864"/>
    </source>
</evidence>
<keyword evidence="4 8" id="KW-0812">Transmembrane</keyword>
<keyword evidence="6" id="KW-0406">Ion transport</keyword>
<accession>B9S7S6</accession>
<keyword evidence="7 8" id="KW-0472">Membrane</keyword>
<dbReference type="PANTHER" id="PTHR31064:SF30">
    <property type="entry name" value="HIGH-AFFINITY POTASSIUM TRANSPORT PROTEIN-RELATED"/>
    <property type="match status" value="1"/>
</dbReference>
<dbReference type="InterPro" id="IPR051143">
    <property type="entry name" value="TrkH_K-transport"/>
</dbReference>
<keyword evidence="5 8" id="KW-1133">Transmembrane helix</keyword>
<dbReference type="AlphaFoldDB" id="B9S7S6"/>
<dbReference type="EMBL" id="EQ973887">
    <property type="protein sequence ID" value="EEF40242.1"/>
    <property type="molecule type" value="Genomic_DNA"/>
</dbReference>
<proteinExistence type="inferred from homology"/>
<dbReference type="GO" id="GO:0008324">
    <property type="term" value="F:monoatomic cation transmembrane transporter activity"/>
    <property type="evidence" value="ECO:0007669"/>
    <property type="project" value="InterPro"/>
</dbReference>
<dbReference type="GO" id="GO:0016020">
    <property type="term" value="C:membrane"/>
    <property type="evidence" value="ECO:0007669"/>
    <property type="project" value="UniProtKB-SubCell"/>
</dbReference>
<evidence type="ECO:0000256" key="3">
    <source>
        <dbReference type="ARBA" id="ARBA00022448"/>
    </source>
</evidence>
<dbReference type="STRING" id="3988.B9S7S6"/>
<keyword evidence="3" id="KW-0813">Transport</keyword>
<evidence type="ECO:0000256" key="8">
    <source>
        <dbReference type="SAM" id="Phobius"/>
    </source>
</evidence>
<evidence type="ECO:0000256" key="6">
    <source>
        <dbReference type="ARBA" id="ARBA00023065"/>
    </source>
</evidence>
<organism evidence="9 10">
    <name type="scientific">Ricinus communis</name>
    <name type="common">Castor bean</name>
    <dbReference type="NCBI Taxonomy" id="3988"/>
    <lineage>
        <taxon>Eukaryota</taxon>
        <taxon>Viridiplantae</taxon>
        <taxon>Streptophyta</taxon>
        <taxon>Embryophyta</taxon>
        <taxon>Tracheophyta</taxon>
        <taxon>Spermatophyta</taxon>
        <taxon>Magnoliopsida</taxon>
        <taxon>eudicotyledons</taxon>
        <taxon>Gunneridae</taxon>
        <taxon>Pentapetalae</taxon>
        <taxon>rosids</taxon>
        <taxon>fabids</taxon>
        <taxon>Malpighiales</taxon>
        <taxon>Euphorbiaceae</taxon>
        <taxon>Acalyphoideae</taxon>
        <taxon>Acalypheae</taxon>
        <taxon>Ricinus</taxon>
    </lineage>
</organism>
<protein>
    <recommendedName>
        <fullName evidence="11">Cation transporter</fullName>
    </recommendedName>
</protein>
<dbReference type="Proteomes" id="UP000008311">
    <property type="component" value="Unassembled WGS sequence"/>
</dbReference>
<evidence type="ECO:0000256" key="1">
    <source>
        <dbReference type="ARBA" id="ARBA00004141"/>
    </source>
</evidence>
<evidence type="ECO:0008006" key="11">
    <source>
        <dbReference type="Google" id="ProtNLM"/>
    </source>
</evidence>
<dbReference type="PANTHER" id="PTHR31064">
    <property type="entry name" value="POTASSIUM TRANSPORT PROTEIN DDB_G0292412-RELATED"/>
    <property type="match status" value="1"/>
</dbReference>
<comment type="similarity">
    <text evidence="2">Belongs to the TrkH potassium transport family. HKT (TC 2.A.38.3) subfamily.</text>
</comment>
<evidence type="ECO:0000256" key="4">
    <source>
        <dbReference type="ARBA" id="ARBA00022692"/>
    </source>
</evidence>
<evidence type="ECO:0000256" key="7">
    <source>
        <dbReference type="ARBA" id="ARBA00023136"/>
    </source>
</evidence>
<dbReference type="Pfam" id="PF02386">
    <property type="entry name" value="TrkH"/>
    <property type="match status" value="1"/>
</dbReference>
<dbReference type="InterPro" id="IPR003445">
    <property type="entry name" value="Cat_transpt"/>
</dbReference>
<evidence type="ECO:0000313" key="9">
    <source>
        <dbReference type="EMBL" id="EEF40242.1"/>
    </source>
</evidence>
<gene>
    <name evidence="9" type="ORF">RCOM_1381500</name>
</gene>
<reference evidence="10" key="1">
    <citation type="journal article" date="2010" name="Nat. Biotechnol.">
        <title>Draft genome sequence of the oilseed species Ricinus communis.</title>
        <authorList>
            <person name="Chan A.P."/>
            <person name="Crabtree J."/>
            <person name="Zhao Q."/>
            <person name="Lorenzi H."/>
            <person name="Orvis J."/>
            <person name="Puiu D."/>
            <person name="Melake-Berhan A."/>
            <person name="Jones K.M."/>
            <person name="Redman J."/>
            <person name="Chen G."/>
            <person name="Cahoon E.B."/>
            <person name="Gedil M."/>
            <person name="Stanke M."/>
            <person name="Haas B.J."/>
            <person name="Wortman J.R."/>
            <person name="Fraser-Liggett C.M."/>
            <person name="Ravel J."/>
            <person name="Rabinowicz P.D."/>
        </authorList>
    </citation>
    <scope>NUCLEOTIDE SEQUENCE [LARGE SCALE GENOMIC DNA]</scope>
    <source>
        <strain evidence="10">cv. Hale</strain>
    </source>
</reference>
<evidence type="ECO:0000313" key="10">
    <source>
        <dbReference type="Proteomes" id="UP000008311"/>
    </source>
</evidence>
<dbReference type="eggNOG" id="KOG1341">
    <property type="taxonomic scope" value="Eukaryota"/>
</dbReference>